<accession>A0A0L6Z5V6</accession>
<evidence type="ECO:0000256" key="1">
    <source>
        <dbReference type="ARBA" id="ARBA00004184"/>
    </source>
</evidence>
<evidence type="ECO:0000256" key="11">
    <source>
        <dbReference type="SAM" id="Coils"/>
    </source>
</evidence>
<dbReference type="PATRIC" id="fig|1121318.3.peg.3249"/>
<evidence type="ECO:0000313" key="14">
    <source>
        <dbReference type="EMBL" id="KOA18352.1"/>
    </source>
</evidence>
<feature type="domain" description="ATP synthase epsilon subunit C-terminal" evidence="12">
    <location>
        <begin position="89"/>
        <end position="132"/>
    </location>
</feature>
<comment type="subunit">
    <text evidence="9 10">F-type ATPases have 2 components, CF(1) - the catalytic core - and CF(0) - the membrane proton channel. CF(1) has five subunits: alpha(3), beta(3), gamma(1), delta(1), epsilon(1). CF(0) has three main subunits: a, b and c.</text>
</comment>
<comment type="similarity">
    <text evidence="2 9 10">Belongs to the ATPase epsilon chain family.</text>
</comment>
<evidence type="ECO:0000259" key="12">
    <source>
        <dbReference type="Pfam" id="PF00401"/>
    </source>
</evidence>
<feature type="domain" description="ATP synthase F1 complex delta/epsilon subunit N-terminal" evidence="13">
    <location>
        <begin position="6"/>
        <end position="84"/>
    </location>
</feature>
<dbReference type="NCBIfam" id="TIGR01216">
    <property type="entry name" value="ATP_synt_epsi"/>
    <property type="match status" value="1"/>
</dbReference>
<dbReference type="Gene3D" id="2.60.15.10">
    <property type="entry name" value="F0F1 ATP synthase delta/epsilon subunit, N-terminal"/>
    <property type="match status" value="1"/>
</dbReference>
<evidence type="ECO:0000256" key="6">
    <source>
        <dbReference type="ARBA" id="ARBA00023136"/>
    </source>
</evidence>
<dbReference type="InterPro" id="IPR036771">
    <property type="entry name" value="ATPsynth_dsu/esu_N"/>
</dbReference>
<dbReference type="PANTHER" id="PTHR13822">
    <property type="entry name" value="ATP SYNTHASE DELTA/EPSILON CHAIN"/>
    <property type="match status" value="1"/>
</dbReference>
<keyword evidence="3 9" id="KW-0813">Transport</keyword>
<dbReference type="Proteomes" id="UP000037043">
    <property type="component" value="Unassembled WGS sequence"/>
</dbReference>
<comment type="caution">
    <text evidence="14">The sequence shown here is derived from an EMBL/GenBank/DDBJ whole genome shotgun (WGS) entry which is preliminary data.</text>
</comment>
<dbReference type="InterPro" id="IPR020547">
    <property type="entry name" value="ATP_synth_F1_esu_C"/>
</dbReference>
<dbReference type="SUPFAM" id="SSF51344">
    <property type="entry name" value="Epsilon subunit of F1F0-ATP synthase N-terminal domain"/>
    <property type="match status" value="1"/>
</dbReference>
<dbReference type="GO" id="GO:0045259">
    <property type="term" value="C:proton-transporting ATP synthase complex"/>
    <property type="evidence" value="ECO:0007669"/>
    <property type="project" value="UniProtKB-KW"/>
</dbReference>
<dbReference type="AlphaFoldDB" id="A0A0L6Z5V6"/>
<evidence type="ECO:0000256" key="5">
    <source>
        <dbReference type="ARBA" id="ARBA00023065"/>
    </source>
</evidence>
<dbReference type="Pfam" id="PF02823">
    <property type="entry name" value="ATP-synt_DE_N"/>
    <property type="match status" value="1"/>
</dbReference>
<evidence type="ECO:0000256" key="2">
    <source>
        <dbReference type="ARBA" id="ARBA00005712"/>
    </source>
</evidence>
<dbReference type="PANTHER" id="PTHR13822:SF10">
    <property type="entry name" value="ATP SYNTHASE EPSILON CHAIN, CHLOROPLASTIC"/>
    <property type="match status" value="1"/>
</dbReference>
<keyword evidence="4 9" id="KW-1003">Cell membrane</keyword>
<evidence type="ECO:0000313" key="15">
    <source>
        <dbReference type="Proteomes" id="UP000037043"/>
    </source>
</evidence>
<dbReference type="CDD" id="cd12152">
    <property type="entry name" value="F1-ATPase_delta"/>
    <property type="match status" value="1"/>
</dbReference>
<evidence type="ECO:0000256" key="10">
    <source>
        <dbReference type="RuleBase" id="RU003656"/>
    </source>
</evidence>
<dbReference type="Pfam" id="PF00401">
    <property type="entry name" value="ATP-synt_DE"/>
    <property type="match status" value="1"/>
</dbReference>
<evidence type="ECO:0000256" key="4">
    <source>
        <dbReference type="ARBA" id="ARBA00022475"/>
    </source>
</evidence>
<reference evidence="15" key="1">
    <citation type="submission" date="2015-08" db="EMBL/GenBank/DDBJ databases">
        <title>Genome sequence of the strict anaerobe Clostridium homopropionicum LuHBu1 (DSM 5847T).</title>
        <authorList>
            <person name="Poehlein A."/>
            <person name="Beck M."/>
            <person name="Schiel-Bengelsdorf B."/>
            <person name="Bengelsdorf F.R."/>
            <person name="Daniel R."/>
            <person name="Duerre P."/>
        </authorList>
    </citation>
    <scope>NUCLEOTIDE SEQUENCE [LARGE SCALE GENOMIC DNA]</scope>
    <source>
        <strain evidence="15">DSM 5847</strain>
    </source>
</reference>
<name>A0A0L6Z5V6_9CLOT</name>
<comment type="function">
    <text evidence="9">Produces ATP from ADP in the presence of a proton gradient across the membrane.</text>
</comment>
<dbReference type="GO" id="GO:0005524">
    <property type="term" value="F:ATP binding"/>
    <property type="evidence" value="ECO:0007669"/>
    <property type="project" value="UniProtKB-UniRule"/>
</dbReference>
<keyword evidence="15" id="KW-1185">Reference proteome</keyword>
<dbReference type="STRING" id="36844.SAMN04488501_101226"/>
<dbReference type="RefSeq" id="WP_052222701.1">
    <property type="nucleotide sequence ID" value="NZ_LHUR01000042.1"/>
</dbReference>
<dbReference type="GO" id="GO:0005886">
    <property type="term" value="C:plasma membrane"/>
    <property type="evidence" value="ECO:0007669"/>
    <property type="project" value="UniProtKB-SubCell"/>
</dbReference>
<keyword evidence="9" id="KW-0375">Hydrogen ion transport</keyword>
<evidence type="ECO:0000256" key="7">
    <source>
        <dbReference type="ARBA" id="ARBA00023196"/>
    </source>
</evidence>
<evidence type="ECO:0000256" key="9">
    <source>
        <dbReference type="HAMAP-Rule" id="MF_00530"/>
    </source>
</evidence>
<organism evidence="14 15">
    <name type="scientific">Clostridium homopropionicum DSM 5847</name>
    <dbReference type="NCBI Taxonomy" id="1121318"/>
    <lineage>
        <taxon>Bacteria</taxon>
        <taxon>Bacillati</taxon>
        <taxon>Bacillota</taxon>
        <taxon>Clostridia</taxon>
        <taxon>Eubacteriales</taxon>
        <taxon>Clostridiaceae</taxon>
        <taxon>Clostridium</taxon>
    </lineage>
</organism>
<gene>
    <name evidence="9 14" type="primary">atpC</name>
    <name evidence="14" type="ORF">CLHOM_32540</name>
</gene>
<keyword evidence="7 9" id="KW-0139">CF(1)</keyword>
<sequence length="134" mass="15407">MSKFIKLIVRTPQKTFYNGEIKELMTETIEGRRSILPDHAPLIAILRPNITTIIGVNGEEKNFFCSSGVLRVNKDETVILCDAAEWPSEIDEERAENSLERAKQRLTKEERIDKERAELALKRAINRIRASKIK</sequence>
<evidence type="ECO:0000256" key="8">
    <source>
        <dbReference type="ARBA" id="ARBA00023310"/>
    </source>
</evidence>
<dbReference type="HAMAP" id="MF_00530">
    <property type="entry name" value="ATP_synth_epsil_bac"/>
    <property type="match status" value="1"/>
</dbReference>
<keyword evidence="8 9" id="KW-0066">ATP synthesis</keyword>
<evidence type="ECO:0000256" key="3">
    <source>
        <dbReference type="ARBA" id="ARBA00022448"/>
    </source>
</evidence>
<dbReference type="NCBIfam" id="NF009984">
    <property type="entry name" value="PRK13450.1"/>
    <property type="match status" value="1"/>
</dbReference>
<evidence type="ECO:0000259" key="13">
    <source>
        <dbReference type="Pfam" id="PF02823"/>
    </source>
</evidence>
<dbReference type="Gene3D" id="1.20.5.440">
    <property type="entry name" value="ATP synthase delta/epsilon subunit, C-terminal domain"/>
    <property type="match status" value="1"/>
</dbReference>
<keyword evidence="11" id="KW-0175">Coiled coil</keyword>
<dbReference type="GO" id="GO:0012505">
    <property type="term" value="C:endomembrane system"/>
    <property type="evidence" value="ECO:0007669"/>
    <property type="project" value="UniProtKB-SubCell"/>
</dbReference>
<feature type="coiled-coil region" evidence="11">
    <location>
        <begin position="92"/>
        <end position="134"/>
    </location>
</feature>
<dbReference type="EMBL" id="LHUR01000042">
    <property type="protein sequence ID" value="KOA18352.1"/>
    <property type="molecule type" value="Genomic_DNA"/>
</dbReference>
<comment type="subcellular location">
    <subcellularLocation>
        <location evidence="9">Cell membrane</location>
        <topology evidence="9">Peripheral membrane protein</topology>
    </subcellularLocation>
    <subcellularLocation>
        <location evidence="1">Endomembrane system</location>
        <topology evidence="1">Peripheral membrane protein</topology>
    </subcellularLocation>
</comment>
<dbReference type="InterPro" id="IPR001469">
    <property type="entry name" value="ATP_synth_F1_dsu/esu"/>
</dbReference>
<proteinExistence type="inferred from homology"/>
<keyword evidence="6 9" id="KW-0472">Membrane</keyword>
<dbReference type="InterPro" id="IPR020546">
    <property type="entry name" value="ATP_synth_F1_dsu/esu_N"/>
</dbReference>
<keyword evidence="5 9" id="KW-0406">Ion transport</keyword>
<protein>
    <recommendedName>
        <fullName evidence="9">ATP synthase epsilon chain</fullName>
    </recommendedName>
    <alternativeName>
        <fullName evidence="9">ATP synthase F1 sector epsilon subunit</fullName>
    </alternativeName>
    <alternativeName>
        <fullName evidence="9">F-ATPase epsilon subunit</fullName>
    </alternativeName>
</protein>
<dbReference type="GO" id="GO:0046933">
    <property type="term" value="F:proton-transporting ATP synthase activity, rotational mechanism"/>
    <property type="evidence" value="ECO:0007669"/>
    <property type="project" value="UniProtKB-UniRule"/>
</dbReference>